<keyword evidence="12" id="KW-1185">Reference proteome</keyword>
<evidence type="ECO:0000256" key="7">
    <source>
        <dbReference type="ARBA" id="ARBA00023180"/>
    </source>
</evidence>
<protein>
    <submittedName>
        <fullName evidence="11">(Atlantic silverside) hypothetical protein</fullName>
    </submittedName>
</protein>
<keyword evidence="8" id="KW-1133">Transmembrane helix</keyword>
<keyword evidence="4" id="KW-0391">Immunity</keyword>
<proteinExistence type="predicted"/>
<dbReference type="InterPro" id="IPR036179">
    <property type="entry name" value="Ig-like_dom_sf"/>
</dbReference>
<evidence type="ECO:0000256" key="1">
    <source>
        <dbReference type="ARBA" id="ARBA00004236"/>
    </source>
</evidence>
<dbReference type="OrthoDB" id="9932608at2759"/>
<evidence type="ECO:0000256" key="8">
    <source>
        <dbReference type="SAM" id="Phobius"/>
    </source>
</evidence>
<keyword evidence="5 8" id="KW-0472">Membrane</keyword>
<dbReference type="InterPro" id="IPR003599">
    <property type="entry name" value="Ig_sub"/>
</dbReference>
<dbReference type="Pfam" id="PF07686">
    <property type="entry name" value="V-set"/>
    <property type="match status" value="1"/>
</dbReference>
<evidence type="ECO:0000259" key="10">
    <source>
        <dbReference type="PROSITE" id="PS50835"/>
    </source>
</evidence>
<dbReference type="GO" id="GO:0009617">
    <property type="term" value="P:response to bacterium"/>
    <property type="evidence" value="ECO:0007669"/>
    <property type="project" value="TreeGrafter"/>
</dbReference>
<comment type="subcellular location">
    <subcellularLocation>
        <location evidence="1">Cell membrane</location>
    </subcellularLocation>
</comment>
<dbReference type="GO" id="GO:0005886">
    <property type="term" value="C:plasma membrane"/>
    <property type="evidence" value="ECO:0007669"/>
    <property type="project" value="UniProtKB-SubCell"/>
</dbReference>
<evidence type="ECO:0000256" key="2">
    <source>
        <dbReference type="ARBA" id="ARBA00022475"/>
    </source>
</evidence>
<dbReference type="CDD" id="cd00099">
    <property type="entry name" value="IgV"/>
    <property type="match status" value="1"/>
</dbReference>
<dbReference type="InterPro" id="IPR013106">
    <property type="entry name" value="Ig_V-set"/>
</dbReference>
<accession>A0A8S4BAN9</accession>
<comment type="caution">
    <text evidence="11">The sequence shown here is derived from an EMBL/GenBank/DDBJ whole genome shotgun (WGS) entry which is preliminary data.</text>
</comment>
<dbReference type="SUPFAM" id="SSF48726">
    <property type="entry name" value="Immunoglobulin"/>
    <property type="match status" value="1"/>
</dbReference>
<feature type="transmembrane region" description="Helical" evidence="8">
    <location>
        <begin position="138"/>
        <end position="158"/>
    </location>
</feature>
<dbReference type="AlphaFoldDB" id="A0A8S4BAN9"/>
<evidence type="ECO:0000256" key="6">
    <source>
        <dbReference type="ARBA" id="ARBA00023157"/>
    </source>
</evidence>
<feature type="non-terminal residue" evidence="11">
    <location>
        <position position="1"/>
    </location>
</feature>
<dbReference type="PROSITE" id="PS50835">
    <property type="entry name" value="IG_LIKE"/>
    <property type="match status" value="1"/>
</dbReference>
<keyword evidence="8" id="KW-0812">Transmembrane</keyword>
<dbReference type="InterPro" id="IPR013783">
    <property type="entry name" value="Ig-like_fold"/>
</dbReference>
<dbReference type="SMART" id="SM00409">
    <property type="entry name" value="IG"/>
    <property type="match status" value="1"/>
</dbReference>
<dbReference type="Gene3D" id="2.60.40.10">
    <property type="entry name" value="Immunoglobulins"/>
    <property type="match status" value="1"/>
</dbReference>
<keyword evidence="2" id="KW-1003">Cell membrane</keyword>
<evidence type="ECO:0000313" key="12">
    <source>
        <dbReference type="Proteomes" id="UP000677803"/>
    </source>
</evidence>
<feature type="signal peptide" evidence="9">
    <location>
        <begin position="1"/>
        <end position="19"/>
    </location>
</feature>
<organism evidence="11 12">
    <name type="scientific">Menidia menidia</name>
    <name type="common">Atlantic silverside</name>
    <dbReference type="NCBI Taxonomy" id="238744"/>
    <lineage>
        <taxon>Eukaryota</taxon>
        <taxon>Metazoa</taxon>
        <taxon>Chordata</taxon>
        <taxon>Craniata</taxon>
        <taxon>Vertebrata</taxon>
        <taxon>Euteleostomi</taxon>
        <taxon>Actinopterygii</taxon>
        <taxon>Neopterygii</taxon>
        <taxon>Teleostei</taxon>
        <taxon>Neoteleostei</taxon>
        <taxon>Acanthomorphata</taxon>
        <taxon>Ovalentaria</taxon>
        <taxon>Atherinomorphae</taxon>
        <taxon>Atheriniformes</taxon>
        <taxon>Atherinopsidae</taxon>
        <taxon>Menidiinae</taxon>
        <taxon>Menidia</taxon>
    </lineage>
</organism>
<dbReference type="InterPro" id="IPR052051">
    <property type="entry name" value="TCR_complex_component"/>
</dbReference>
<evidence type="ECO:0000313" key="11">
    <source>
        <dbReference type="EMBL" id="CAG5929264.1"/>
    </source>
</evidence>
<keyword evidence="7" id="KW-0325">Glycoprotein</keyword>
<reference evidence="11" key="1">
    <citation type="submission" date="2021-05" db="EMBL/GenBank/DDBJ databases">
        <authorList>
            <person name="Tigano A."/>
        </authorList>
    </citation>
    <scope>NUCLEOTIDE SEQUENCE</scope>
</reference>
<dbReference type="GO" id="GO:0002376">
    <property type="term" value="P:immune system process"/>
    <property type="evidence" value="ECO:0007669"/>
    <property type="project" value="UniProtKB-KW"/>
</dbReference>
<feature type="domain" description="Ig-like" evidence="10">
    <location>
        <begin position="16"/>
        <end position="109"/>
    </location>
</feature>
<evidence type="ECO:0000256" key="4">
    <source>
        <dbReference type="ARBA" id="ARBA00022859"/>
    </source>
</evidence>
<feature type="chain" id="PRO_5035724035" evidence="9">
    <location>
        <begin position="20"/>
        <end position="165"/>
    </location>
</feature>
<dbReference type="PANTHER" id="PTHR19433">
    <property type="entry name" value="T-CELL RECEPTOR ALPHA CHAIN V REGION-RELATED"/>
    <property type="match status" value="1"/>
</dbReference>
<dbReference type="InterPro" id="IPR007110">
    <property type="entry name" value="Ig-like_dom"/>
</dbReference>
<keyword evidence="3 9" id="KW-0732">Signal</keyword>
<evidence type="ECO:0000256" key="9">
    <source>
        <dbReference type="SAM" id="SignalP"/>
    </source>
</evidence>
<dbReference type="PANTHER" id="PTHR19433:SF111">
    <property type="entry name" value="T CELL RECEPTOR ALPHA VARIABLE 4"/>
    <property type="match status" value="1"/>
</dbReference>
<dbReference type="Proteomes" id="UP000677803">
    <property type="component" value="Unassembled WGS sequence"/>
</dbReference>
<dbReference type="EMBL" id="CAJRST010014446">
    <property type="protein sequence ID" value="CAG5929264.1"/>
    <property type="molecule type" value="Genomic_DNA"/>
</dbReference>
<name>A0A8S4BAN9_9TELE</name>
<keyword evidence="6" id="KW-1015">Disulfide bond</keyword>
<gene>
    <name evidence="11" type="ORF">MMEN_LOCUS12899</name>
</gene>
<sequence>MSFTLILALICTFSWVSVSVSEFHTVEVQPGEEVTLLCSNLSTFITHIYWFKLADRVNASCISSMTSSDSNVSLCAGYKHGQFKMTSNTTNLFLNIKQVDLSDSGLYFCGYKKDGHSVIFSATHLQVQDACNGLTNQLIIILGGGLIFLVIVIICLVVRIRTFHA</sequence>
<evidence type="ECO:0000256" key="5">
    <source>
        <dbReference type="ARBA" id="ARBA00023136"/>
    </source>
</evidence>
<evidence type="ECO:0000256" key="3">
    <source>
        <dbReference type="ARBA" id="ARBA00022729"/>
    </source>
</evidence>